<comment type="caution">
    <text evidence="6">The sequence shown here is derived from an EMBL/GenBank/DDBJ whole genome shotgun (WGS) entry which is preliminary data.</text>
</comment>
<evidence type="ECO:0000313" key="7">
    <source>
        <dbReference type="Proteomes" id="UP000236284"/>
    </source>
</evidence>
<gene>
    <name evidence="6" type="ORF">CEP15_12780</name>
</gene>
<dbReference type="SUPFAM" id="SSF48208">
    <property type="entry name" value="Six-hairpin glycosidases"/>
    <property type="match status" value="1"/>
</dbReference>
<accession>A0ABX4WJZ6</accession>
<evidence type="ECO:0000256" key="2">
    <source>
        <dbReference type="ARBA" id="ARBA00007128"/>
    </source>
</evidence>
<dbReference type="InterPro" id="IPR008734">
    <property type="entry name" value="PHK_A/B_su"/>
</dbReference>
<keyword evidence="4" id="KW-0112">Calmodulin-binding</keyword>
<evidence type="ECO:0000313" key="6">
    <source>
        <dbReference type="EMBL" id="PNJ94734.1"/>
    </source>
</evidence>
<dbReference type="InterPro" id="IPR008928">
    <property type="entry name" value="6-hairpin_glycosidase_sf"/>
</dbReference>
<dbReference type="PANTHER" id="PTHR10749:SF8">
    <property type="entry name" value="PHOSPHORYLASE B KINASE REGULATORY SUBUNIT BETA"/>
    <property type="match status" value="1"/>
</dbReference>
<sequence length="144" mass="16169">MCHRSTVNAKYNTTTGDIVVGDDEWGHLQLDATSIYLLILAQMTAPGLSIIFTLDEVNFVQNLVYYVGSAYRTPDYGIWERGFKLCRSDLAVSSTVSACGVDKPLKNHLETTMNQEVNAEDDTWFWTAEETDALWFWSASSTIV</sequence>
<keyword evidence="7" id="KW-1185">Reference proteome</keyword>
<evidence type="ECO:0000256" key="3">
    <source>
        <dbReference type="ARBA" id="ARBA00022600"/>
    </source>
</evidence>
<dbReference type="Pfam" id="PF00723">
    <property type="entry name" value="Glyco_hydro_15"/>
    <property type="match status" value="1"/>
</dbReference>
<keyword evidence="3" id="KW-0119">Carbohydrate metabolism</keyword>
<keyword evidence="3" id="KW-0321">Glycogen metabolism</keyword>
<comment type="similarity">
    <text evidence="2">Belongs to the phosphorylase b kinase regulatory chain family.</text>
</comment>
<dbReference type="Proteomes" id="UP000236284">
    <property type="component" value="Unassembled WGS sequence"/>
</dbReference>
<evidence type="ECO:0000256" key="4">
    <source>
        <dbReference type="ARBA" id="ARBA00022860"/>
    </source>
</evidence>
<organism evidence="6 7">
    <name type="scientific">Cylindrospermopsis raciborskii C07</name>
    <dbReference type="NCBI Taxonomy" id="2014886"/>
    <lineage>
        <taxon>Bacteria</taxon>
        <taxon>Bacillati</taxon>
        <taxon>Cyanobacteriota</taxon>
        <taxon>Cyanophyceae</taxon>
        <taxon>Nostocales</taxon>
        <taxon>Aphanizomenonaceae</taxon>
        <taxon>Cylindrospermopsis</taxon>
    </lineage>
</organism>
<dbReference type="EMBL" id="NJHS01000138">
    <property type="protein sequence ID" value="PNJ94734.1"/>
    <property type="molecule type" value="Genomic_DNA"/>
</dbReference>
<evidence type="ECO:0000256" key="1">
    <source>
        <dbReference type="ARBA" id="ARBA00005131"/>
    </source>
</evidence>
<comment type="pathway">
    <text evidence="1">Glycan biosynthesis; glycogen metabolism.</text>
</comment>
<name>A0ABX4WJZ6_9CYAN</name>
<protein>
    <recommendedName>
        <fullName evidence="5">GH15-like domain-containing protein</fullName>
    </recommendedName>
</protein>
<feature type="domain" description="GH15-like" evidence="5">
    <location>
        <begin position="8"/>
        <end position="101"/>
    </location>
</feature>
<dbReference type="PANTHER" id="PTHR10749">
    <property type="entry name" value="PHOSPHORYLASE B KINASE REGULATORY SUBUNIT"/>
    <property type="match status" value="1"/>
</dbReference>
<dbReference type="InterPro" id="IPR011613">
    <property type="entry name" value="GH15-like"/>
</dbReference>
<reference evidence="6 7" key="1">
    <citation type="submission" date="2017-06" db="EMBL/GenBank/DDBJ databases">
        <title>Genome variation in co-occurring toxic Cylindrospermopsis raciborskii strains determines phenotypic plasticity.</title>
        <authorList>
            <person name="Willis A."/>
            <person name="Woodhouse J."/>
            <person name="Ongley S."/>
            <person name="Jex A."/>
            <person name="Burford M."/>
            <person name="Neilan B."/>
        </authorList>
    </citation>
    <scope>NUCLEOTIDE SEQUENCE [LARGE SCALE GENOMIC DNA]</scope>
    <source>
        <strain evidence="6 7">C07</strain>
    </source>
</reference>
<proteinExistence type="inferred from homology"/>
<evidence type="ECO:0000259" key="5">
    <source>
        <dbReference type="Pfam" id="PF00723"/>
    </source>
</evidence>